<keyword evidence="3" id="KW-1185">Reference proteome</keyword>
<dbReference type="EMBL" id="WJHE01001017">
    <property type="protein sequence ID" value="MST34459.1"/>
    <property type="molecule type" value="Genomic_DNA"/>
</dbReference>
<reference evidence="2 3" key="1">
    <citation type="submission" date="2019-11" db="EMBL/GenBank/DDBJ databases">
        <title>Acidiferrimicrobium australis gen. nov., sp. nov., an acidophilic and obligately heterotrophic, member of the Actinobacteria that catalyses dissimilatory oxido- reduction of iron isolated from metal-rich acidic water in Chile.</title>
        <authorList>
            <person name="Gonzalez D."/>
            <person name="Huber K."/>
            <person name="Hedrich S."/>
            <person name="Rojas-Villalobos C."/>
            <person name="Quatrini R."/>
            <person name="Dinamarca M.A."/>
            <person name="Schwarz A."/>
            <person name="Canales C."/>
            <person name="Nancucheo I."/>
        </authorList>
    </citation>
    <scope>NUCLEOTIDE SEQUENCE [LARGE SCALE GENOMIC DNA]</scope>
    <source>
        <strain evidence="2 3">USS-CCA1</strain>
    </source>
</reference>
<name>A0ABW9QXT2_9ACTN</name>
<evidence type="ECO:0000313" key="2">
    <source>
        <dbReference type="EMBL" id="MST34459.1"/>
    </source>
</evidence>
<feature type="region of interest" description="Disordered" evidence="1">
    <location>
        <begin position="257"/>
        <end position="307"/>
    </location>
</feature>
<dbReference type="InterPro" id="IPR006311">
    <property type="entry name" value="TAT_signal"/>
</dbReference>
<evidence type="ECO:0008006" key="4">
    <source>
        <dbReference type="Google" id="ProtNLM"/>
    </source>
</evidence>
<evidence type="ECO:0000256" key="1">
    <source>
        <dbReference type="SAM" id="MobiDB-lite"/>
    </source>
</evidence>
<gene>
    <name evidence="2" type="ORF">GHK86_17245</name>
</gene>
<organism evidence="2 3">
    <name type="scientific">Acidiferrimicrobium australe</name>
    <dbReference type="NCBI Taxonomy" id="2664430"/>
    <lineage>
        <taxon>Bacteria</taxon>
        <taxon>Bacillati</taxon>
        <taxon>Actinomycetota</taxon>
        <taxon>Acidimicrobiia</taxon>
        <taxon>Acidimicrobiales</taxon>
        <taxon>Acidimicrobiaceae</taxon>
        <taxon>Acidiferrimicrobium</taxon>
    </lineage>
</organism>
<protein>
    <recommendedName>
        <fullName evidence="4">Twin-arginine translocation signal domain-containing protein</fullName>
    </recommendedName>
</protein>
<sequence length="307" mass="32058">MTTPIDEIPSRFTRRRLIQAGVVTGGALWAAPAIESFTSPAAASSKPRSCDLGVDWCYVAYRNQGDAEGVYHYTGFMGRTNTDCGCLASNDYPSTTVQNRPWGNFQLCSGDKPALKYWRQDGSRYDPQYVDSPDDGGCSFTLESDTTTCKIKAGSDKEILGAFYPSSNTCLGIPPFGSGTGNHVEVPLPEDLSGGGPPGATTPSPPPPKCSIGGAGNHETNTPAAGAEQGLLVAAVGHPARTSAAVSVDTPVIALPGTRITRAEPRDAPGSQPPPATVIHAGSPSQPRVRRANPPPSGRATAQLRRP</sequence>
<proteinExistence type="predicted"/>
<feature type="region of interest" description="Disordered" evidence="1">
    <location>
        <begin position="181"/>
        <end position="223"/>
    </location>
</feature>
<dbReference type="PROSITE" id="PS51318">
    <property type="entry name" value="TAT"/>
    <property type="match status" value="1"/>
</dbReference>
<dbReference type="Proteomes" id="UP000437736">
    <property type="component" value="Unassembled WGS sequence"/>
</dbReference>
<accession>A0ABW9QXT2</accession>
<evidence type="ECO:0000313" key="3">
    <source>
        <dbReference type="Proteomes" id="UP000437736"/>
    </source>
</evidence>
<comment type="caution">
    <text evidence="2">The sequence shown here is derived from an EMBL/GenBank/DDBJ whole genome shotgun (WGS) entry which is preliminary data.</text>
</comment>